<dbReference type="EMBL" id="QFXC01000013">
    <property type="protein sequence ID" value="RDH81139.1"/>
    <property type="molecule type" value="Genomic_DNA"/>
</dbReference>
<proteinExistence type="predicted"/>
<dbReference type="CDD" id="cd02966">
    <property type="entry name" value="TlpA_like_family"/>
    <property type="match status" value="1"/>
</dbReference>
<evidence type="ECO:0000313" key="2">
    <source>
        <dbReference type="EMBL" id="RDH81139.1"/>
    </source>
</evidence>
<dbReference type="Pfam" id="PF08534">
    <property type="entry name" value="Redoxin"/>
    <property type="match status" value="1"/>
</dbReference>
<keyword evidence="3" id="KW-1185">Reference proteome</keyword>
<dbReference type="PROSITE" id="PS51352">
    <property type="entry name" value="THIOREDOXIN_2"/>
    <property type="match status" value="1"/>
</dbReference>
<comment type="caution">
    <text evidence="2">The sequence shown here is derived from an EMBL/GenBank/DDBJ whole genome shotgun (WGS) entry which is preliminary data.</text>
</comment>
<dbReference type="SUPFAM" id="SSF52833">
    <property type="entry name" value="Thioredoxin-like"/>
    <property type="match status" value="1"/>
</dbReference>
<dbReference type="InterPro" id="IPR013766">
    <property type="entry name" value="Thioredoxin_domain"/>
</dbReference>
<dbReference type="InterPro" id="IPR050553">
    <property type="entry name" value="Thioredoxin_ResA/DsbE_sf"/>
</dbReference>
<feature type="domain" description="Thioredoxin" evidence="1">
    <location>
        <begin position="24"/>
        <end position="163"/>
    </location>
</feature>
<evidence type="ECO:0000259" key="1">
    <source>
        <dbReference type="PROSITE" id="PS51352"/>
    </source>
</evidence>
<dbReference type="Gene3D" id="3.40.30.10">
    <property type="entry name" value="Glutaredoxin"/>
    <property type="match status" value="1"/>
</dbReference>
<dbReference type="PANTHER" id="PTHR42852:SF18">
    <property type="entry name" value="CHROMOSOME UNDETERMINED SCAFFOLD_47, WHOLE GENOME SHOTGUN SEQUENCE"/>
    <property type="match status" value="1"/>
</dbReference>
<dbReference type="AlphaFoldDB" id="A0A370D8B2"/>
<dbReference type="Proteomes" id="UP000254266">
    <property type="component" value="Unassembled WGS sequence"/>
</dbReference>
<reference evidence="2 3" key="1">
    <citation type="journal article" date="2018" name="ISME J.">
        <title>Endosymbiont genomes yield clues of tubeworm success.</title>
        <authorList>
            <person name="Li Y."/>
            <person name="Liles M.R."/>
            <person name="Halanych K.M."/>
        </authorList>
    </citation>
    <scope>NUCLEOTIDE SEQUENCE [LARGE SCALE GENOMIC DNA]</scope>
    <source>
        <strain evidence="2">A1464</strain>
    </source>
</reference>
<dbReference type="PANTHER" id="PTHR42852">
    <property type="entry name" value="THIOL:DISULFIDE INTERCHANGE PROTEIN DSBE"/>
    <property type="match status" value="1"/>
</dbReference>
<accession>A0A370D8B2</accession>
<sequence>MSEKMSVIGLRNLIVFLLIFFSNTVYSNKAPDFILQGDDSVIKLSSYKGKVVYLDFWASWCVPCRRSFPFMNEMQEKYSEEGLKIIAVNLDTEREKAARFLKMIHADFSIAYDPEGRVPEDYKLSVVPTFYLISREGDIVYKHKGFRNSQNDELEAMIKRALSKTKSQISSLN</sequence>
<evidence type="ECO:0000313" key="3">
    <source>
        <dbReference type="Proteomes" id="UP000254266"/>
    </source>
</evidence>
<name>A0A370D8B2_9GAMM</name>
<protein>
    <recommendedName>
        <fullName evidence="1">Thioredoxin domain-containing protein</fullName>
    </recommendedName>
</protein>
<organism evidence="2 3">
    <name type="scientific">endosymbiont of Galathealinum brachiosum</name>
    <dbReference type="NCBI Taxonomy" id="2200906"/>
    <lineage>
        <taxon>Bacteria</taxon>
        <taxon>Pseudomonadati</taxon>
        <taxon>Pseudomonadota</taxon>
        <taxon>Gammaproteobacteria</taxon>
        <taxon>sulfur-oxidizing symbionts</taxon>
    </lineage>
</organism>
<dbReference type="InterPro" id="IPR013740">
    <property type="entry name" value="Redoxin"/>
</dbReference>
<gene>
    <name evidence="2" type="ORF">DIZ80_13565</name>
</gene>
<dbReference type="InterPro" id="IPR036249">
    <property type="entry name" value="Thioredoxin-like_sf"/>
</dbReference>
<dbReference type="GO" id="GO:0016491">
    <property type="term" value="F:oxidoreductase activity"/>
    <property type="evidence" value="ECO:0007669"/>
    <property type="project" value="InterPro"/>
</dbReference>